<dbReference type="InterPro" id="IPR000719">
    <property type="entry name" value="Prot_kinase_dom"/>
</dbReference>
<keyword evidence="9" id="KW-0418">Kinase</keyword>
<evidence type="ECO:0000256" key="3">
    <source>
        <dbReference type="ARBA" id="ARBA00022840"/>
    </source>
</evidence>
<dbReference type="PROSITE" id="PS01159">
    <property type="entry name" value="WW_DOMAIN_1"/>
    <property type="match status" value="1"/>
</dbReference>
<dbReference type="InterPro" id="IPR036020">
    <property type="entry name" value="WW_dom_sf"/>
</dbReference>
<feature type="repeat" description="ANK" evidence="5">
    <location>
        <begin position="629"/>
        <end position="662"/>
    </location>
</feature>
<dbReference type="InterPro" id="IPR011009">
    <property type="entry name" value="Kinase-like_dom_sf"/>
</dbReference>
<dbReference type="SMART" id="SM00220">
    <property type="entry name" value="S_TKc"/>
    <property type="match status" value="1"/>
</dbReference>
<sequence length="1407" mass="156359">MPELSSIVRGDPSDEDPTNLVSIADLTLGEQESLFLERTTPDIFSFFVLAVQFEVPHYDLPLGQFVSRKGSAIPRSVVLGHGISSNVSVLQVEDDVSPNCPAGTLVACKRYHQAPANTAGADRDGTERIHAWLLQELRVFCHPKLRAHENICKLLFVGWDGGSVVPALGIELATYNTLEDSMQHLRSYGSVERKTNLTLDIARGLHVLHSLGLAHGDIKPGNIILCKHASRSVVAKISDFSGVAPTSTYASSRFTTGTIAWQPPEAFLGGKDIDWQLVDTYSFGMVTATIWCPYGWIPPGGSFLGTRIRYRMSNDDAAKVILQHKLYPDNHQDSPLMLAIRSVTSLSQDPLQLPLASLFTACLPCQPSLRVPILKLMLVLTEQEQNLSSESTNLDTNISYDVSYWEHQPIPGLLVIHPSYMRRSRPFKEKMLRTLLTVANDLRGKINPIVSRDIVENFTGTEEALYDYIRAEEGRSRLQLWAQPEVQILAPVALNLALSYFLGLGTIVREHAAIDWLAIAAQCQEGNAQYWFCPLEESTGTRVRASVPRRLWATYAVLAGFCSSLSALQTPDPKLADVAKSMAQKMSWGRSEPQIVRIKPYLERIMTPILADHAFVDLEVQARVGSERVGERALHVASAVGDLDLVKYLVLEARADINITNSRNETPIFYATRANNPLIATFIFDHGAQVDHVSTEGLSIAHCLTMMDDERAAELLPRYLERGASLAKVALDAVQDRSDKFSLAVGLPLMWAVFKNRPLLFEAIVKSHTQSQLQISPADYCALLNTLCALNHVRMLETAVYFYPSLVNESLGVADTQNTTQLQLRFLMTGNEKLQMDLVVGDPFQGIMPANYTRLLLKAMDANQRLVLDRRYLHRGNFKRVKERIYKFLLQQGAIPTQRCEEDEPESTPLSYAVYTGDTVAFRIFVEHLKTLGVEVLPVLSNPENFGGYSALQRAIYSDARDIFLFLLQDYAELIDLKGEAGRGPLQSAATQEWPRYCEELLARGASVYDRSDDRSTPFTWALMRNPNLDGAKKVTEMMAVGADLERLLGPDQESGFKAFAKMIHGVTVYRMDYGLDRLEYLVQRYGRPSFIANSKTGASLISHVLMAKPSLSDASAIAVQAAMLRYLLELFPEKVNFMDTETTGTPLHVASALGNLTCVEILLDSGADVDIETRRDGREHGITALGLVVQRMHDPPPRAVREGGSREIATFRKNIELIVAALARKGAESAGQAASTALMLRVLNALDKGESHIHVQVLSSPDTSTSAILPENEWSKRLPWEGEGHAPYEQQDGSQDMVEYVCDDGLLHVMPERSYSDLELLLGAINPRMRSKGYVEMRDPAPDKYIDSVERSIEALKTVWINGGIIPAGWEIREDLQSGRIYFIDHNRRKTSWDPPITVQADADTA</sequence>
<dbReference type="InterPro" id="IPR017441">
    <property type="entry name" value="Protein_kinase_ATP_BS"/>
</dbReference>
<dbReference type="GO" id="GO:0005524">
    <property type="term" value="F:ATP binding"/>
    <property type="evidence" value="ECO:0007669"/>
    <property type="project" value="UniProtKB-UniRule"/>
</dbReference>
<dbReference type="SUPFAM" id="SSF56112">
    <property type="entry name" value="Protein kinase-like (PK-like)"/>
    <property type="match status" value="1"/>
</dbReference>
<evidence type="ECO:0000256" key="1">
    <source>
        <dbReference type="ARBA" id="ARBA00022737"/>
    </source>
</evidence>
<dbReference type="Gene3D" id="1.25.40.20">
    <property type="entry name" value="Ankyrin repeat-containing domain"/>
    <property type="match status" value="3"/>
</dbReference>
<dbReference type="InterPro" id="IPR008271">
    <property type="entry name" value="Ser/Thr_kinase_AS"/>
</dbReference>
<feature type="domain" description="Protein kinase" evidence="7">
    <location>
        <begin position="73"/>
        <end position="387"/>
    </location>
</feature>
<evidence type="ECO:0000259" key="8">
    <source>
        <dbReference type="PROSITE" id="PS50020"/>
    </source>
</evidence>
<reference evidence="9" key="2">
    <citation type="submission" date="2020-02" db="EMBL/GenBank/DDBJ databases">
        <title>Identification and distribution of gene clusters putatively required for synthesis of sphingolipid metabolism inhibitors in phylogenetically diverse species of the filamentous fungus Fusarium.</title>
        <authorList>
            <person name="Kim H.-S."/>
            <person name="Busman M."/>
            <person name="Brown D.W."/>
            <person name="Divon H."/>
            <person name="Uhlig S."/>
            <person name="Proctor R.H."/>
        </authorList>
    </citation>
    <scope>NUCLEOTIDE SEQUENCE</scope>
    <source>
        <strain evidence="9">NRRL 25174</strain>
    </source>
</reference>
<name>A0A9P5AMK9_9HYPO</name>
<gene>
    <name evidence="9" type="ORF">FBEOM_4580</name>
</gene>
<feature type="repeat" description="ANK" evidence="5">
    <location>
        <begin position="1143"/>
        <end position="1175"/>
    </location>
</feature>
<dbReference type="Gene3D" id="2.20.70.10">
    <property type="match status" value="1"/>
</dbReference>
<keyword evidence="4 5" id="KW-0040">ANK repeat</keyword>
<feature type="domain" description="WW" evidence="8">
    <location>
        <begin position="1365"/>
        <end position="1399"/>
    </location>
</feature>
<dbReference type="EMBL" id="PVQB02000191">
    <property type="protein sequence ID" value="KAF4341535.1"/>
    <property type="molecule type" value="Genomic_DNA"/>
</dbReference>
<comment type="caution">
    <text evidence="9">The sequence shown here is derived from an EMBL/GenBank/DDBJ whole genome shotgun (WGS) entry which is preliminary data.</text>
</comment>
<dbReference type="Proteomes" id="UP000730481">
    <property type="component" value="Unassembled WGS sequence"/>
</dbReference>
<evidence type="ECO:0000259" key="7">
    <source>
        <dbReference type="PROSITE" id="PS50011"/>
    </source>
</evidence>
<dbReference type="PANTHER" id="PTHR24198">
    <property type="entry name" value="ANKYRIN REPEAT AND PROTEIN KINASE DOMAIN-CONTAINING PROTEIN"/>
    <property type="match status" value="1"/>
</dbReference>
<dbReference type="SMART" id="SM00248">
    <property type="entry name" value="ANK"/>
    <property type="match status" value="6"/>
</dbReference>
<keyword evidence="10" id="KW-1185">Reference proteome</keyword>
<dbReference type="InterPro" id="IPR036770">
    <property type="entry name" value="Ankyrin_rpt-contain_sf"/>
</dbReference>
<dbReference type="PROSITE" id="PS50011">
    <property type="entry name" value="PROTEIN_KINASE_DOM"/>
    <property type="match status" value="1"/>
</dbReference>
<keyword evidence="1" id="KW-0677">Repeat</keyword>
<dbReference type="PROSITE" id="PS50020">
    <property type="entry name" value="WW_DOMAIN_2"/>
    <property type="match status" value="1"/>
</dbReference>
<dbReference type="GO" id="GO:0004672">
    <property type="term" value="F:protein kinase activity"/>
    <property type="evidence" value="ECO:0007669"/>
    <property type="project" value="InterPro"/>
</dbReference>
<evidence type="ECO:0000256" key="5">
    <source>
        <dbReference type="PROSITE-ProRule" id="PRU00023"/>
    </source>
</evidence>
<dbReference type="Pfam" id="PF00397">
    <property type="entry name" value="WW"/>
    <property type="match status" value="1"/>
</dbReference>
<dbReference type="CDD" id="cd00201">
    <property type="entry name" value="WW"/>
    <property type="match status" value="1"/>
</dbReference>
<dbReference type="PROSITE" id="PS50088">
    <property type="entry name" value="ANK_REPEAT"/>
    <property type="match status" value="2"/>
</dbReference>
<evidence type="ECO:0000313" key="10">
    <source>
        <dbReference type="Proteomes" id="UP000730481"/>
    </source>
</evidence>
<dbReference type="PROSITE" id="PS00108">
    <property type="entry name" value="PROTEIN_KINASE_ST"/>
    <property type="match status" value="1"/>
</dbReference>
<dbReference type="PROSITE" id="PS50297">
    <property type="entry name" value="ANK_REP_REGION"/>
    <property type="match status" value="2"/>
</dbReference>
<dbReference type="SUPFAM" id="SSF51045">
    <property type="entry name" value="WW domain"/>
    <property type="match status" value="1"/>
</dbReference>
<keyword evidence="2 6" id="KW-0547">Nucleotide-binding</keyword>
<dbReference type="Pfam" id="PF00023">
    <property type="entry name" value="Ank"/>
    <property type="match status" value="1"/>
</dbReference>
<evidence type="ECO:0000313" key="9">
    <source>
        <dbReference type="EMBL" id="KAF4341535.1"/>
    </source>
</evidence>
<evidence type="ECO:0000256" key="2">
    <source>
        <dbReference type="ARBA" id="ARBA00022741"/>
    </source>
</evidence>
<evidence type="ECO:0000256" key="6">
    <source>
        <dbReference type="PROSITE-ProRule" id="PRU10141"/>
    </source>
</evidence>
<dbReference type="InterPro" id="IPR001202">
    <property type="entry name" value="WW_dom"/>
</dbReference>
<dbReference type="Gene3D" id="1.10.510.10">
    <property type="entry name" value="Transferase(Phosphotransferase) domain 1"/>
    <property type="match status" value="1"/>
</dbReference>
<dbReference type="PROSITE" id="PS00107">
    <property type="entry name" value="PROTEIN_KINASE_ATP"/>
    <property type="match status" value="1"/>
</dbReference>
<organism evidence="9 10">
    <name type="scientific">Fusarium beomiforme</name>
    <dbReference type="NCBI Taxonomy" id="44412"/>
    <lineage>
        <taxon>Eukaryota</taxon>
        <taxon>Fungi</taxon>
        <taxon>Dikarya</taxon>
        <taxon>Ascomycota</taxon>
        <taxon>Pezizomycotina</taxon>
        <taxon>Sordariomycetes</taxon>
        <taxon>Hypocreomycetidae</taxon>
        <taxon>Hypocreales</taxon>
        <taxon>Nectriaceae</taxon>
        <taxon>Fusarium</taxon>
        <taxon>Fusarium burgessii species complex</taxon>
    </lineage>
</organism>
<proteinExistence type="predicted"/>
<dbReference type="SUPFAM" id="SSF48403">
    <property type="entry name" value="Ankyrin repeat"/>
    <property type="match status" value="1"/>
</dbReference>
<dbReference type="PANTHER" id="PTHR24198:SF165">
    <property type="entry name" value="ANKYRIN REPEAT-CONTAINING PROTEIN-RELATED"/>
    <property type="match status" value="1"/>
</dbReference>
<accession>A0A9P5AMK9</accession>
<evidence type="ECO:0000256" key="4">
    <source>
        <dbReference type="ARBA" id="ARBA00023043"/>
    </source>
</evidence>
<dbReference type="Pfam" id="PF12796">
    <property type="entry name" value="Ank_2"/>
    <property type="match status" value="1"/>
</dbReference>
<dbReference type="SMART" id="SM00456">
    <property type="entry name" value="WW"/>
    <property type="match status" value="1"/>
</dbReference>
<keyword evidence="9" id="KW-0808">Transferase</keyword>
<feature type="binding site" evidence="6">
    <location>
        <position position="109"/>
    </location>
    <ligand>
        <name>ATP</name>
        <dbReference type="ChEBI" id="CHEBI:30616"/>
    </ligand>
</feature>
<reference evidence="9" key="1">
    <citation type="journal article" date="2017" name="Mycologia">
        <title>Fusarium algeriense, sp. nov., a novel toxigenic crown rot pathogen of durum wheat from Algeria is nested in the Fusarium burgessii species complex.</title>
        <authorList>
            <person name="Laraba I."/>
            <person name="Keddad A."/>
            <person name="Boureghda H."/>
            <person name="Abdallah N."/>
            <person name="Vaughan M.M."/>
            <person name="Proctor R.H."/>
            <person name="Busman M."/>
            <person name="O'Donnell K."/>
        </authorList>
    </citation>
    <scope>NUCLEOTIDE SEQUENCE</scope>
    <source>
        <strain evidence="9">NRRL 25174</strain>
    </source>
</reference>
<keyword evidence="3 6" id="KW-0067">ATP-binding</keyword>
<protein>
    <submittedName>
        <fullName evidence="9">Serine threonine kinase</fullName>
    </submittedName>
</protein>
<dbReference type="InterPro" id="IPR002110">
    <property type="entry name" value="Ankyrin_rpt"/>
</dbReference>
<dbReference type="OrthoDB" id="4062651at2759"/>
<dbReference type="Pfam" id="PF00069">
    <property type="entry name" value="Pkinase"/>
    <property type="match status" value="1"/>
</dbReference>